<dbReference type="EMBL" id="WWEO01000040">
    <property type="protein sequence ID" value="NCD68903.1"/>
    <property type="molecule type" value="Genomic_DNA"/>
</dbReference>
<proteinExistence type="predicted"/>
<evidence type="ECO:0008006" key="4">
    <source>
        <dbReference type="Google" id="ProtNLM"/>
    </source>
</evidence>
<dbReference type="RefSeq" id="WP_166584891.1">
    <property type="nucleotide sequence ID" value="NZ_WWEO01000040.1"/>
</dbReference>
<gene>
    <name evidence="2" type="ORF">GSY63_06015</name>
</gene>
<keyword evidence="1" id="KW-0732">Signal</keyword>
<dbReference type="AlphaFoldDB" id="A0A966DRB9"/>
<reference evidence="2" key="1">
    <citation type="submission" date="2020-01" db="EMBL/GenBank/DDBJ databases">
        <authorList>
            <person name="Seo Y.L."/>
        </authorList>
    </citation>
    <scope>NUCLEOTIDE SEQUENCE</scope>
    <source>
        <strain evidence="2">R11</strain>
    </source>
</reference>
<name>A0A966DRB9_9SPHI</name>
<sequence length="101" mass="11529">MKSPLLIILLLGAFCAQAKSKTDSTAVATTNPVNKADTVACWFKELKLSRYSYGWFRRSQDSTYKEVWQHGYMVKAPTVAYLYADKKTPVKNKVVNSFERK</sequence>
<feature type="signal peptide" evidence="1">
    <location>
        <begin position="1"/>
        <end position="18"/>
    </location>
</feature>
<evidence type="ECO:0000313" key="3">
    <source>
        <dbReference type="Proteomes" id="UP000638732"/>
    </source>
</evidence>
<reference evidence="2" key="2">
    <citation type="submission" date="2020-10" db="EMBL/GenBank/DDBJ databases">
        <title>Mucilaginibacter sp. nov., isolated from soil.</title>
        <authorList>
            <person name="Jeon C.O."/>
        </authorList>
    </citation>
    <scope>NUCLEOTIDE SEQUENCE</scope>
    <source>
        <strain evidence="2">R11</strain>
    </source>
</reference>
<accession>A0A966DRB9</accession>
<organism evidence="2 3">
    <name type="scientific">Mucilaginibacter agri</name>
    <dbReference type="NCBI Taxonomy" id="2695265"/>
    <lineage>
        <taxon>Bacteria</taxon>
        <taxon>Pseudomonadati</taxon>
        <taxon>Bacteroidota</taxon>
        <taxon>Sphingobacteriia</taxon>
        <taxon>Sphingobacteriales</taxon>
        <taxon>Sphingobacteriaceae</taxon>
        <taxon>Mucilaginibacter</taxon>
    </lineage>
</organism>
<comment type="caution">
    <text evidence="2">The sequence shown here is derived from an EMBL/GenBank/DDBJ whole genome shotgun (WGS) entry which is preliminary data.</text>
</comment>
<protein>
    <recommendedName>
        <fullName evidence="4">YARHG domain-containing protein</fullName>
    </recommendedName>
</protein>
<feature type="chain" id="PRO_5037398466" description="YARHG domain-containing protein" evidence="1">
    <location>
        <begin position="19"/>
        <end position="101"/>
    </location>
</feature>
<dbReference type="Proteomes" id="UP000638732">
    <property type="component" value="Unassembled WGS sequence"/>
</dbReference>
<evidence type="ECO:0000313" key="2">
    <source>
        <dbReference type="EMBL" id="NCD68903.1"/>
    </source>
</evidence>
<keyword evidence="3" id="KW-1185">Reference proteome</keyword>
<evidence type="ECO:0000256" key="1">
    <source>
        <dbReference type="SAM" id="SignalP"/>
    </source>
</evidence>